<dbReference type="GO" id="GO:0016301">
    <property type="term" value="F:kinase activity"/>
    <property type="evidence" value="ECO:0007669"/>
    <property type="project" value="InterPro"/>
</dbReference>
<protein>
    <recommendedName>
        <fullName evidence="1">Carbohydrate kinase FGGY C-terminal domain-containing protein</fullName>
    </recommendedName>
</protein>
<keyword evidence="3" id="KW-1185">Reference proteome</keyword>
<gene>
    <name evidence="2" type="ORF">BW143_14325</name>
</gene>
<name>A0A1R1QIH7_9BACI</name>
<comment type="caution">
    <text evidence="2">The sequence shown here is derived from an EMBL/GenBank/DDBJ whole genome shotgun (WGS) entry which is preliminary data.</text>
</comment>
<feature type="domain" description="Carbohydrate kinase FGGY C-terminal" evidence="1">
    <location>
        <begin position="14"/>
        <end position="115"/>
    </location>
</feature>
<accession>A0A1R1QIH7</accession>
<organism evidence="2 3">
    <name type="scientific">Bacillus swezeyi</name>
    <dbReference type="NCBI Taxonomy" id="1925020"/>
    <lineage>
        <taxon>Bacteria</taxon>
        <taxon>Bacillati</taxon>
        <taxon>Bacillota</taxon>
        <taxon>Bacilli</taxon>
        <taxon>Bacillales</taxon>
        <taxon>Bacillaceae</taxon>
        <taxon>Bacillus</taxon>
    </lineage>
</organism>
<evidence type="ECO:0000259" key="1">
    <source>
        <dbReference type="Pfam" id="PF02782"/>
    </source>
</evidence>
<sequence length="146" mass="16028">MKLAGRSAGFRSAIGPDDSMFLNPVNMPEIIQNYCRNTDQEVPEAPGEIIRCVLESFALERIESLIGKQYEGLHMVGGGIHNELFCQYTANVLAREVWAGPSEASVIGHIAVQAIVLEMFSDVQEAPQAIKASCAQKTYVPEYVKI</sequence>
<dbReference type="EMBL" id="MTJL01000027">
    <property type="protein sequence ID" value="OMI04019.1"/>
    <property type="molecule type" value="Genomic_DNA"/>
</dbReference>
<dbReference type="Pfam" id="PF02782">
    <property type="entry name" value="FGGY_C"/>
    <property type="match status" value="1"/>
</dbReference>
<dbReference type="Gene3D" id="3.30.420.40">
    <property type="match status" value="1"/>
</dbReference>
<evidence type="ECO:0000313" key="2">
    <source>
        <dbReference type="EMBL" id="OMI04019.1"/>
    </source>
</evidence>
<dbReference type="SUPFAM" id="SSF53067">
    <property type="entry name" value="Actin-like ATPase domain"/>
    <property type="match status" value="1"/>
</dbReference>
<dbReference type="AlphaFoldDB" id="A0A1R1QIH7"/>
<dbReference type="InterPro" id="IPR043129">
    <property type="entry name" value="ATPase_NBD"/>
</dbReference>
<accession>A0A1R1S053</accession>
<dbReference type="GO" id="GO:0005975">
    <property type="term" value="P:carbohydrate metabolic process"/>
    <property type="evidence" value="ECO:0007669"/>
    <property type="project" value="InterPro"/>
</dbReference>
<proteinExistence type="predicted"/>
<dbReference type="InterPro" id="IPR018485">
    <property type="entry name" value="FGGY_C"/>
</dbReference>
<dbReference type="RefSeq" id="WP_076760819.1">
    <property type="nucleotide sequence ID" value="NZ_JARMMK010000003.1"/>
</dbReference>
<dbReference type="Proteomes" id="UP000187367">
    <property type="component" value="Unassembled WGS sequence"/>
</dbReference>
<evidence type="ECO:0000313" key="3">
    <source>
        <dbReference type="Proteomes" id="UP000187367"/>
    </source>
</evidence>
<reference evidence="2 3" key="1">
    <citation type="submission" date="2017-01" db="EMBL/GenBank/DDBJ databases">
        <title>Bacillus phylogenomics.</title>
        <authorList>
            <person name="Dunlap C."/>
        </authorList>
    </citation>
    <scope>NUCLEOTIDE SEQUENCE [LARGE SCALE GENOMIC DNA]</scope>
    <source>
        <strain evidence="2 3">NRRL B-41282</strain>
    </source>
</reference>